<dbReference type="Proteomes" id="UP001153292">
    <property type="component" value="Chromosome 16"/>
</dbReference>
<evidence type="ECO:0000313" key="8">
    <source>
        <dbReference type="Proteomes" id="UP001153292"/>
    </source>
</evidence>
<feature type="transmembrane region" description="Helical" evidence="6">
    <location>
        <begin position="12"/>
        <end position="38"/>
    </location>
</feature>
<evidence type="ECO:0000256" key="2">
    <source>
        <dbReference type="ARBA" id="ARBA00006840"/>
    </source>
</evidence>
<keyword evidence="5 6" id="KW-0472">Membrane</keyword>
<dbReference type="SUPFAM" id="SSF48652">
    <property type="entry name" value="Tetraspanin"/>
    <property type="match status" value="1"/>
</dbReference>
<evidence type="ECO:0000256" key="3">
    <source>
        <dbReference type="ARBA" id="ARBA00022692"/>
    </source>
</evidence>
<evidence type="ECO:0000256" key="5">
    <source>
        <dbReference type="ARBA" id="ARBA00023136"/>
    </source>
</evidence>
<comment type="similarity">
    <text evidence="2 6">Belongs to the tetraspanin (TM4SF) family.</text>
</comment>
<proteinExistence type="inferred from homology"/>
<name>A0ABN8AVT5_CHISP</name>
<evidence type="ECO:0000256" key="6">
    <source>
        <dbReference type="RuleBase" id="RU361218"/>
    </source>
</evidence>
<evidence type="ECO:0000256" key="1">
    <source>
        <dbReference type="ARBA" id="ARBA00004141"/>
    </source>
</evidence>
<feature type="transmembrane region" description="Helical" evidence="6">
    <location>
        <begin position="81"/>
        <end position="103"/>
    </location>
</feature>
<dbReference type="PANTHER" id="PTHR19282">
    <property type="entry name" value="TETRASPANIN"/>
    <property type="match status" value="1"/>
</dbReference>
<dbReference type="InterPro" id="IPR000301">
    <property type="entry name" value="Tetraspanin_animals"/>
</dbReference>
<comment type="subcellular location">
    <subcellularLocation>
        <location evidence="1 6">Membrane</location>
        <topology evidence="1 6">Multi-pass membrane protein</topology>
    </subcellularLocation>
</comment>
<accession>A0ABN8AVT5</accession>
<dbReference type="PANTHER" id="PTHR19282:SF521">
    <property type="entry name" value="IP01817P-RELATED"/>
    <property type="match status" value="1"/>
</dbReference>
<keyword evidence="8" id="KW-1185">Reference proteome</keyword>
<dbReference type="CDD" id="cd03127">
    <property type="entry name" value="tetraspanin_LEL"/>
    <property type="match status" value="1"/>
</dbReference>
<dbReference type="InterPro" id="IPR008952">
    <property type="entry name" value="Tetraspanin_EC2_sf"/>
</dbReference>
<dbReference type="Pfam" id="PF00335">
    <property type="entry name" value="Tetraspanin"/>
    <property type="match status" value="1"/>
</dbReference>
<reference evidence="7" key="1">
    <citation type="submission" date="2021-12" db="EMBL/GenBank/DDBJ databases">
        <authorList>
            <person name="King R."/>
        </authorList>
    </citation>
    <scope>NUCLEOTIDE SEQUENCE</scope>
</reference>
<dbReference type="InterPro" id="IPR018503">
    <property type="entry name" value="Tetraspanin_CS"/>
</dbReference>
<evidence type="ECO:0000256" key="4">
    <source>
        <dbReference type="ARBA" id="ARBA00022989"/>
    </source>
</evidence>
<evidence type="ECO:0000313" key="7">
    <source>
        <dbReference type="EMBL" id="CAH0400272.1"/>
    </source>
</evidence>
<dbReference type="PROSITE" id="PS00421">
    <property type="entry name" value="TM4_1"/>
    <property type="match status" value="1"/>
</dbReference>
<organism evidence="7 8">
    <name type="scientific">Chilo suppressalis</name>
    <name type="common">Asiatic rice borer moth</name>
    <dbReference type="NCBI Taxonomy" id="168631"/>
    <lineage>
        <taxon>Eukaryota</taxon>
        <taxon>Metazoa</taxon>
        <taxon>Ecdysozoa</taxon>
        <taxon>Arthropoda</taxon>
        <taxon>Hexapoda</taxon>
        <taxon>Insecta</taxon>
        <taxon>Pterygota</taxon>
        <taxon>Neoptera</taxon>
        <taxon>Endopterygota</taxon>
        <taxon>Lepidoptera</taxon>
        <taxon>Glossata</taxon>
        <taxon>Ditrysia</taxon>
        <taxon>Pyraloidea</taxon>
        <taxon>Crambidae</taxon>
        <taxon>Crambinae</taxon>
        <taxon>Chilo</taxon>
    </lineage>
</organism>
<dbReference type="EMBL" id="OU963909">
    <property type="protein sequence ID" value="CAH0400272.1"/>
    <property type="molecule type" value="Genomic_DNA"/>
</dbReference>
<keyword evidence="3 6" id="KW-0812">Transmembrane</keyword>
<dbReference type="Gene3D" id="1.10.1450.10">
    <property type="entry name" value="Tetraspanin"/>
    <property type="match status" value="1"/>
</dbReference>
<protein>
    <recommendedName>
        <fullName evidence="6">Tetraspanin</fullName>
    </recommendedName>
</protein>
<dbReference type="InterPro" id="IPR018499">
    <property type="entry name" value="Tetraspanin/Peripherin"/>
</dbReference>
<dbReference type="PRINTS" id="PR00259">
    <property type="entry name" value="TMFOUR"/>
</dbReference>
<gene>
    <name evidence="7" type="ORF">CHILSU_LOCUS3462</name>
</gene>
<feature type="transmembrane region" description="Helical" evidence="6">
    <location>
        <begin position="50"/>
        <end position="74"/>
    </location>
</feature>
<dbReference type="PIRSF" id="PIRSF002419">
    <property type="entry name" value="Tetraspanin"/>
    <property type="match status" value="1"/>
</dbReference>
<sequence>MCCCAEFIIKYVLFFANFVFSLAGLALIGVGIAVLVQISGIDALPSGLNAIPISVIVLGSIIFCIAFFGCCGAIRESQCLLTMYFICMAILAAGKIYLATVIFNGLRTLDSIVTGWVNGAFDQSGRPGFRILEVAFRCCGNTGPGAYAPDVLVPSSCCPDPAADSDTCPVDDAFERGCTQAVSEYFETFGEAIGGVLITVIIIELVAMLFGMFLCWSVRSNRR</sequence>
<feature type="transmembrane region" description="Helical" evidence="6">
    <location>
        <begin position="192"/>
        <end position="216"/>
    </location>
</feature>
<keyword evidence="4 6" id="KW-1133">Transmembrane helix</keyword>